<dbReference type="InterPro" id="IPR039272">
    <property type="entry name" value="CLEC16A/TT9"/>
</dbReference>
<accession>A0A8S1Y5I1</accession>
<comment type="caution">
    <text evidence="4">The sequence shown here is derived from an EMBL/GenBank/DDBJ whole genome shotgun (WGS) entry which is preliminary data.</text>
</comment>
<dbReference type="AlphaFoldDB" id="A0A8S1Y5I1"/>
<keyword evidence="2" id="KW-0175">Coiled coil</keyword>
<dbReference type="InterPro" id="IPR019155">
    <property type="entry name" value="CLEC16A/TT9_N"/>
</dbReference>
<evidence type="ECO:0000313" key="5">
    <source>
        <dbReference type="Proteomes" id="UP000683925"/>
    </source>
</evidence>
<proteinExistence type="predicted"/>
<dbReference type="GO" id="GO:0005770">
    <property type="term" value="C:late endosome"/>
    <property type="evidence" value="ECO:0007669"/>
    <property type="project" value="TreeGrafter"/>
</dbReference>
<evidence type="ECO:0000256" key="2">
    <source>
        <dbReference type="SAM" id="Coils"/>
    </source>
</evidence>
<dbReference type="GO" id="GO:0005794">
    <property type="term" value="C:Golgi apparatus"/>
    <property type="evidence" value="ECO:0007669"/>
    <property type="project" value="TreeGrafter"/>
</dbReference>
<keyword evidence="1" id="KW-0072">Autophagy</keyword>
<dbReference type="GO" id="GO:0006914">
    <property type="term" value="P:autophagy"/>
    <property type="evidence" value="ECO:0007669"/>
    <property type="project" value="UniProtKB-KW"/>
</dbReference>
<dbReference type="OrthoDB" id="294052at2759"/>
<reference evidence="4" key="1">
    <citation type="submission" date="2021-01" db="EMBL/GenBank/DDBJ databases">
        <authorList>
            <consortium name="Genoscope - CEA"/>
            <person name="William W."/>
        </authorList>
    </citation>
    <scope>NUCLEOTIDE SEQUENCE</scope>
</reference>
<dbReference type="Pfam" id="PF09758">
    <property type="entry name" value="FPL"/>
    <property type="match status" value="1"/>
</dbReference>
<dbReference type="GO" id="GO:0007034">
    <property type="term" value="P:vacuolar transport"/>
    <property type="evidence" value="ECO:0007669"/>
    <property type="project" value="TreeGrafter"/>
</dbReference>
<organism evidence="4 5">
    <name type="scientific">Paramecium octaurelia</name>
    <dbReference type="NCBI Taxonomy" id="43137"/>
    <lineage>
        <taxon>Eukaryota</taxon>
        <taxon>Sar</taxon>
        <taxon>Alveolata</taxon>
        <taxon>Ciliophora</taxon>
        <taxon>Intramacronucleata</taxon>
        <taxon>Oligohymenophorea</taxon>
        <taxon>Peniculida</taxon>
        <taxon>Parameciidae</taxon>
        <taxon>Paramecium</taxon>
    </lineage>
</organism>
<evidence type="ECO:0000313" key="4">
    <source>
        <dbReference type="EMBL" id="CAD8208523.1"/>
    </source>
</evidence>
<evidence type="ECO:0000259" key="3">
    <source>
        <dbReference type="Pfam" id="PF09758"/>
    </source>
</evidence>
<feature type="domain" description="FPL" evidence="3">
    <location>
        <begin position="22"/>
        <end position="167"/>
    </location>
</feature>
<dbReference type="PANTHER" id="PTHR21481">
    <property type="entry name" value="PROTEIN CLEC16A"/>
    <property type="match status" value="1"/>
</dbReference>
<name>A0A8S1Y5I1_PAROT</name>
<dbReference type="GO" id="GO:1901096">
    <property type="term" value="P:regulation of autophagosome maturation"/>
    <property type="evidence" value="ECO:0007669"/>
    <property type="project" value="TreeGrafter"/>
</dbReference>
<sequence length="649" mass="77735">MLKDFMNQVKNLQQNINIQEAISTLTEFTIIGDKNNQDLFDLFIEEKVIDEFLRILKKTTEADVIIKILSSVSMLFTNINNNLIVLLSLPQLNEFIIFDYNLKKDEIPDYYINFIKIISNKLNAGNIQLFFNSKYCQFPLLLYSQNFYNSPDNLTRIYTRHLLLHILKITQESKLSPILVKYLQSYPFLQVLANHMQFMRELFAKTKEKHDNFDEELGLMDHFFKDLSQMVPQLKQILDNLFMQIIILPQYKEITNIKDDQKTQCFNTILHFLQNDIYISERLQVGIFSLIFLHEIPQFQIFEIELNYLPVQDADLREICRNFFQNSQNIQESRFMKFEKLNYTLSFIPYLSSYYSKSNPKQILFEELLKNDVVSILLMSDNLQQYQQQVYNIYNVYTFLDCLNEGHYLQVLDIMLALILKKHIFQMTSPQKASFIINLINIMINESENKLNTIQNCKKSIQIVKELISFYEKQFMIAFMRCNVLKKMEIHFIQSESLYYKYFFKVQQCVEDENIEVFKKKPETHQVVRYLMFLNVILEQGWLENPFQKINYNLAFELKSFNNGQIKLINCQAIIEDNAYEIEELEVKYDQEQNKVLIMNLINENENYTVDFQEAVEQEEFLREFQNRQRAQEQHFVPETLKQLHKLYL</sequence>
<dbReference type="EMBL" id="CAJJDP010000145">
    <property type="protein sequence ID" value="CAD8208523.1"/>
    <property type="molecule type" value="Genomic_DNA"/>
</dbReference>
<protein>
    <recommendedName>
        <fullName evidence="3">FPL domain-containing protein</fullName>
    </recommendedName>
</protein>
<dbReference type="PANTHER" id="PTHR21481:SF0">
    <property type="entry name" value="PROTEIN CLEC16A"/>
    <property type="match status" value="1"/>
</dbReference>
<dbReference type="GO" id="GO:0016197">
    <property type="term" value="P:endosomal transport"/>
    <property type="evidence" value="ECO:0007669"/>
    <property type="project" value="TreeGrafter"/>
</dbReference>
<gene>
    <name evidence="4" type="ORF">POCTA_138.1.T1440104</name>
</gene>
<dbReference type="OMA" id="QCVEDEN"/>
<dbReference type="Proteomes" id="UP000683925">
    <property type="component" value="Unassembled WGS sequence"/>
</dbReference>
<evidence type="ECO:0000256" key="1">
    <source>
        <dbReference type="ARBA" id="ARBA00023006"/>
    </source>
</evidence>
<feature type="coiled-coil region" evidence="2">
    <location>
        <begin position="575"/>
        <end position="618"/>
    </location>
</feature>
<keyword evidence="5" id="KW-1185">Reference proteome</keyword>